<dbReference type="InParanoid" id="D8RNQ7"/>
<dbReference type="Proteomes" id="UP000001514">
    <property type="component" value="Unassembled WGS sequence"/>
</dbReference>
<dbReference type="AlphaFoldDB" id="D8RNQ7"/>
<dbReference type="OrthoDB" id="610608at2759"/>
<dbReference type="eggNOG" id="KOG4730">
    <property type="taxonomic scope" value="Eukaryota"/>
</dbReference>
<organism evidence="10">
    <name type="scientific">Selaginella moellendorffii</name>
    <name type="common">Spikemoss</name>
    <dbReference type="NCBI Taxonomy" id="88036"/>
    <lineage>
        <taxon>Eukaryota</taxon>
        <taxon>Viridiplantae</taxon>
        <taxon>Streptophyta</taxon>
        <taxon>Embryophyta</taxon>
        <taxon>Tracheophyta</taxon>
        <taxon>Lycopodiopsida</taxon>
        <taxon>Selaginellales</taxon>
        <taxon>Selaginellaceae</taxon>
        <taxon>Selaginella</taxon>
    </lineage>
</organism>
<dbReference type="PANTHER" id="PTHR13878">
    <property type="entry name" value="GULONOLACTONE OXIDASE"/>
    <property type="match status" value="1"/>
</dbReference>
<dbReference type="Gramene" id="EFJ26123">
    <property type="protein sequence ID" value="EFJ26123"/>
    <property type="gene ID" value="SELMODRAFT_97935"/>
</dbReference>
<evidence type="ECO:0000256" key="7">
    <source>
        <dbReference type="SAM" id="SignalP"/>
    </source>
</evidence>
<dbReference type="InterPro" id="IPR007173">
    <property type="entry name" value="ALO_C"/>
</dbReference>
<dbReference type="EC" id="1.1.3.8" evidence="3"/>
<protein>
    <recommendedName>
        <fullName evidence="3">L-gulonolactone oxidase</fullName>
        <ecNumber evidence="3">1.1.3.8</ecNumber>
    </recommendedName>
</protein>
<dbReference type="GO" id="GO:0016020">
    <property type="term" value="C:membrane"/>
    <property type="evidence" value="ECO:0007669"/>
    <property type="project" value="InterPro"/>
</dbReference>
<evidence type="ECO:0000256" key="2">
    <source>
        <dbReference type="ARBA" id="ARBA00005466"/>
    </source>
</evidence>
<dbReference type="InterPro" id="IPR010030">
    <property type="entry name" value="GULO_Plant"/>
</dbReference>
<gene>
    <name evidence="9" type="ORF">SELMODRAFT_97935</name>
</gene>
<dbReference type="GO" id="GO:0050105">
    <property type="term" value="F:L-gulonolactone oxidase activity"/>
    <property type="evidence" value="ECO:0007669"/>
    <property type="project" value="UniProtKB-EC"/>
</dbReference>
<dbReference type="InterPro" id="IPR050432">
    <property type="entry name" value="FAD-linked_Oxidoreductases_BP"/>
</dbReference>
<dbReference type="Gene3D" id="3.30.465.10">
    <property type="match status" value="1"/>
</dbReference>
<dbReference type="InterPro" id="IPR016166">
    <property type="entry name" value="FAD-bd_PCMH"/>
</dbReference>
<evidence type="ECO:0000256" key="1">
    <source>
        <dbReference type="ARBA" id="ARBA00005147"/>
    </source>
</evidence>
<feature type="signal peptide" evidence="7">
    <location>
        <begin position="1"/>
        <end position="20"/>
    </location>
</feature>
<dbReference type="InterPro" id="IPR016169">
    <property type="entry name" value="FAD-bd_PCMH_sub2"/>
</dbReference>
<dbReference type="STRING" id="88036.D8RNQ7"/>
<evidence type="ECO:0000313" key="10">
    <source>
        <dbReference type="Proteomes" id="UP000001514"/>
    </source>
</evidence>
<evidence type="ECO:0000256" key="5">
    <source>
        <dbReference type="ARBA" id="ARBA00023002"/>
    </source>
</evidence>
<comment type="similarity">
    <text evidence="2">Belongs to the oxygen-dependent FAD-linked oxidoreductase family.</text>
</comment>
<dbReference type="PANTHER" id="PTHR13878:SF67">
    <property type="entry name" value="L-GULONOLACTONE OXIDASE 5"/>
    <property type="match status" value="1"/>
</dbReference>
<dbReference type="InterPro" id="IPR036318">
    <property type="entry name" value="FAD-bd_PCMH-like_sf"/>
</dbReference>
<dbReference type="HOGENOM" id="CLU_019762_2_0_1"/>
<accession>D8RNQ7</accession>
<evidence type="ECO:0000256" key="3">
    <source>
        <dbReference type="ARBA" id="ARBA00013121"/>
    </source>
</evidence>
<dbReference type="GO" id="GO:0016491">
    <property type="term" value="F:oxidoreductase activity"/>
    <property type="evidence" value="ECO:0000318"/>
    <property type="project" value="GO_Central"/>
</dbReference>
<dbReference type="KEGG" id="smo:SELMODRAFT_97935"/>
<evidence type="ECO:0000259" key="8">
    <source>
        <dbReference type="PROSITE" id="PS51387"/>
    </source>
</evidence>
<proteinExistence type="inferred from homology"/>
<feature type="chain" id="PRO_5003121962" description="L-gulonolactone oxidase" evidence="7">
    <location>
        <begin position="21"/>
        <end position="590"/>
    </location>
</feature>
<dbReference type="GO" id="GO:0019853">
    <property type="term" value="P:L-ascorbic acid biosynthetic process"/>
    <property type="evidence" value="ECO:0007669"/>
    <property type="project" value="UniProtKB-UniPathway"/>
</dbReference>
<comment type="catalytic activity">
    <reaction evidence="6">
        <text>L-gulono-1,4-lactone + O2 = L-ascorbate + H2O2 + H(+)</text>
        <dbReference type="Rhea" id="RHEA:32363"/>
        <dbReference type="ChEBI" id="CHEBI:15378"/>
        <dbReference type="ChEBI" id="CHEBI:15379"/>
        <dbReference type="ChEBI" id="CHEBI:16240"/>
        <dbReference type="ChEBI" id="CHEBI:17587"/>
        <dbReference type="ChEBI" id="CHEBI:38290"/>
        <dbReference type="EC" id="1.1.3.8"/>
    </reaction>
</comment>
<name>D8RNQ7_SELML</name>
<dbReference type="EMBL" id="GL377585">
    <property type="protein sequence ID" value="EFJ26123.1"/>
    <property type="molecule type" value="Genomic_DNA"/>
</dbReference>
<dbReference type="GO" id="GO:0071949">
    <property type="term" value="F:FAD binding"/>
    <property type="evidence" value="ECO:0007669"/>
    <property type="project" value="InterPro"/>
</dbReference>
<keyword evidence="4" id="KW-0060">Ascorbate biosynthesis</keyword>
<dbReference type="OMA" id="HESNSTC"/>
<dbReference type="Pfam" id="PF04030">
    <property type="entry name" value="ALO"/>
    <property type="match status" value="1"/>
</dbReference>
<dbReference type="PROSITE" id="PS51387">
    <property type="entry name" value="FAD_PCMH"/>
    <property type="match status" value="1"/>
</dbReference>
<dbReference type="InterPro" id="IPR055154">
    <property type="entry name" value="GULLO2-like_C"/>
</dbReference>
<dbReference type="InterPro" id="IPR006094">
    <property type="entry name" value="Oxid_FAD_bind_N"/>
</dbReference>
<evidence type="ECO:0000256" key="4">
    <source>
        <dbReference type="ARBA" id="ARBA00022644"/>
    </source>
</evidence>
<dbReference type="NCBIfam" id="TIGR01677">
    <property type="entry name" value="pln_FAD_oxido"/>
    <property type="match status" value="1"/>
</dbReference>
<dbReference type="Pfam" id="PF01565">
    <property type="entry name" value="FAD_binding_4"/>
    <property type="match status" value="1"/>
</dbReference>
<feature type="domain" description="FAD-binding PCMH-type" evidence="8">
    <location>
        <begin position="47"/>
        <end position="230"/>
    </location>
</feature>
<keyword evidence="10" id="KW-1185">Reference proteome</keyword>
<comment type="pathway">
    <text evidence="1">Cofactor biosynthesis; L-ascorbate biosynthesis.</text>
</comment>
<evidence type="ECO:0000313" key="9">
    <source>
        <dbReference type="EMBL" id="EFJ26123.1"/>
    </source>
</evidence>
<keyword evidence="5" id="KW-0560">Oxidoreductase</keyword>
<dbReference type="UniPathway" id="UPA00132"/>
<reference evidence="9 10" key="1">
    <citation type="journal article" date="2011" name="Science">
        <title>The Selaginella genome identifies genetic changes associated with the evolution of vascular plants.</title>
        <authorList>
            <person name="Banks J.A."/>
            <person name="Nishiyama T."/>
            <person name="Hasebe M."/>
            <person name="Bowman J.L."/>
            <person name="Gribskov M."/>
            <person name="dePamphilis C."/>
            <person name="Albert V.A."/>
            <person name="Aono N."/>
            <person name="Aoyama T."/>
            <person name="Ambrose B.A."/>
            <person name="Ashton N.W."/>
            <person name="Axtell M.J."/>
            <person name="Barker E."/>
            <person name="Barker M.S."/>
            <person name="Bennetzen J.L."/>
            <person name="Bonawitz N.D."/>
            <person name="Chapple C."/>
            <person name="Cheng C."/>
            <person name="Correa L.G."/>
            <person name="Dacre M."/>
            <person name="DeBarry J."/>
            <person name="Dreyer I."/>
            <person name="Elias M."/>
            <person name="Engstrom E.M."/>
            <person name="Estelle M."/>
            <person name="Feng L."/>
            <person name="Finet C."/>
            <person name="Floyd S.K."/>
            <person name="Frommer W.B."/>
            <person name="Fujita T."/>
            <person name="Gramzow L."/>
            <person name="Gutensohn M."/>
            <person name="Harholt J."/>
            <person name="Hattori M."/>
            <person name="Heyl A."/>
            <person name="Hirai T."/>
            <person name="Hiwatashi Y."/>
            <person name="Ishikawa M."/>
            <person name="Iwata M."/>
            <person name="Karol K.G."/>
            <person name="Koehler B."/>
            <person name="Kolukisaoglu U."/>
            <person name="Kubo M."/>
            <person name="Kurata T."/>
            <person name="Lalonde S."/>
            <person name="Li K."/>
            <person name="Li Y."/>
            <person name="Litt A."/>
            <person name="Lyons E."/>
            <person name="Manning G."/>
            <person name="Maruyama T."/>
            <person name="Michael T.P."/>
            <person name="Mikami K."/>
            <person name="Miyazaki S."/>
            <person name="Morinaga S."/>
            <person name="Murata T."/>
            <person name="Mueller-Roeber B."/>
            <person name="Nelson D.R."/>
            <person name="Obara M."/>
            <person name="Oguri Y."/>
            <person name="Olmstead R.G."/>
            <person name="Onodera N."/>
            <person name="Petersen B.L."/>
            <person name="Pils B."/>
            <person name="Prigge M."/>
            <person name="Rensing S.A."/>
            <person name="Riano-Pachon D.M."/>
            <person name="Roberts A.W."/>
            <person name="Sato Y."/>
            <person name="Scheller H.V."/>
            <person name="Schulz B."/>
            <person name="Schulz C."/>
            <person name="Shakirov E.V."/>
            <person name="Shibagaki N."/>
            <person name="Shinohara N."/>
            <person name="Shippen D.E."/>
            <person name="Soerensen I."/>
            <person name="Sotooka R."/>
            <person name="Sugimoto N."/>
            <person name="Sugita M."/>
            <person name="Sumikawa N."/>
            <person name="Tanurdzic M."/>
            <person name="Theissen G."/>
            <person name="Ulvskov P."/>
            <person name="Wakazuki S."/>
            <person name="Weng J.K."/>
            <person name="Willats W.W."/>
            <person name="Wipf D."/>
            <person name="Wolf P.G."/>
            <person name="Yang L."/>
            <person name="Zimmer A.D."/>
            <person name="Zhu Q."/>
            <person name="Mitros T."/>
            <person name="Hellsten U."/>
            <person name="Loque D."/>
            <person name="Otillar R."/>
            <person name="Salamov A."/>
            <person name="Schmutz J."/>
            <person name="Shapiro H."/>
            <person name="Lindquist E."/>
            <person name="Lucas S."/>
            <person name="Rokhsar D."/>
            <person name="Grigoriev I.V."/>
        </authorList>
    </citation>
    <scope>NUCLEOTIDE SEQUENCE [LARGE SCALE GENOMIC DNA]</scope>
</reference>
<dbReference type="GO" id="GO:0003885">
    <property type="term" value="F:D-arabinono-1,4-lactone oxidase activity"/>
    <property type="evidence" value="ECO:0007669"/>
    <property type="project" value="InterPro"/>
</dbReference>
<dbReference type="Pfam" id="PF22906">
    <property type="entry name" value="GULLO2-like_3rd"/>
    <property type="match status" value="1"/>
</dbReference>
<dbReference type="SUPFAM" id="SSF56176">
    <property type="entry name" value="FAD-binding/transporter-associated domain-like"/>
    <property type="match status" value="1"/>
</dbReference>
<sequence>MFLSLLLLATLSGEISSAEATIECASSISGGSCELHNYFRGPWPDRKPCRVARVFFPTSEPELVAAVAFAVRHKHKVKVVSKNVHSHNKIACPNDGSNPGVLISTSKYNSTVVVDEKSMTVIADAGVGLRELIDQAASKGFALVQTTFWDGVSVSGMVSTGAHGSSLWGLGGGTHEYLVGMRIVVPASQEEGFAKVVTLTDREPESFNAARISLGVLGAVSQVTFAVEPMFKRSVAPVAMDDASLEEEYVDLARRHEFGDMYWFPSVKKFVLKRDDRVPVTRTGEGVFTLAGFKPVKASAAKRARLDDERAQATVNSTYYCENAHVTMRSKVSSGSGYLNDGSSFTGFPVVGFNHKLQTTGGCQYTYENLTNLELPEAERLVCAWDFNAHGFFGFDVSISIALSQVSSFIRDVKAILARDPTAMCAIDTYGGLWLRNVRASRAYLGEKRDVTHVEFFAFNHRDSARPQAYEAIMEELEQILLFKYDGMPHLGKNRPHTFKNIRSKTRNLAKFLEVRRKMDPDGWFSSEWSDAVLGIRGSVVSSSDGCAPGGLCVCSEDRHCAPEEGYLCKPGIVYKEARVCTKTSHSTAK</sequence>
<evidence type="ECO:0000256" key="6">
    <source>
        <dbReference type="ARBA" id="ARBA00048083"/>
    </source>
</evidence>
<keyword evidence="7" id="KW-0732">Signal</keyword>